<feature type="non-terminal residue" evidence="1">
    <location>
        <position position="1"/>
    </location>
</feature>
<dbReference type="EMBL" id="JANGCN010000081">
    <property type="protein sequence ID" value="MCQ5154470.1"/>
    <property type="molecule type" value="Genomic_DNA"/>
</dbReference>
<dbReference type="Proteomes" id="UP001206236">
    <property type="component" value="Unassembled WGS sequence"/>
</dbReference>
<evidence type="ECO:0000313" key="1">
    <source>
        <dbReference type="EMBL" id="MCQ5154470.1"/>
    </source>
</evidence>
<organism evidence="1 2">
    <name type="scientific">Ruminococcus bicirculans</name>
    <name type="common">ex Wegman et al. 2014</name>
    <dbReference type="NCBI Taxonomy" id="1160721"/>
    <lineage>
        <taxon>Bacteria</taxon>
        <taxon>Bacillati</taxon>
        <taxon>Bacillota</taxon>
        <taxon>Clostridia</taxon>
        <taxon>Eubacteriales</taxon>
        <taxon>Oscillospiraceae</taxon>
        <taxon>Ruminococcus</taxon>
    </lineage>
</organism>
<comment type="caution">
    <text evidence="1">The sequence shown here is derived from an EMBL/GenBank/DDBJ whole genome shotgun (WGS) entry which is preliminary data.</text>
</comment>
<name>A0AAW5KPN9_9FIRM</name>
<dbReference type="AlphaFoldDB" id="A0AAW5KPN9"/>
<evidence type="ECO:0000313" key="2">
    <source>
        <dbReference type="Proteomes" id="UP001206236"/>
    </source>
</evidence>
<dbReference type="SUPFAM" id="SSF81901">
    <property type="entry name" value="HCP-like"/>
    <property type="match status" value="2"/>
</dbReference>
<sequence>SFSFYEEAFQGFMEIEPDSDFMFPYEPKFDGQIMKPVNMRSYVWYRIGKMHCYGLGTEQDYAQSFEWFLKSAHEGNKFAQYSLANLYYYGNGVEKDLSQAFWWYRKSSEQGQPYASYAVAQMYSKGEYVAENKETAQRYYKAALSGFLELESKDQADDNLFYKIGVMYKNGLGTEADISKAIDYFKRSAEMNNKNGLYEYGKALIQGNHIEADLEKGLECVEKAMKLKNSNAKRFFALEYISGEHFSQDIEKGLFMLTECADKGDSFACFQLGQFYLKGEIVTQDLERAEKYLLLAEDNEFTQYAFGKLYLQEEKYDIQKAVDYFEKSADKNMWSSYQLGKLYLFGADELEKDKEKAVEWLTKSANDGNEYVQNMLNNIDDFENMLLRNTVMGLFVNLSRCIEDNYSQKQCSLKIQTDRKLRKMIQKRKSGIGIREEQNMTN</sequence>
<reference evidence="1" key="1">
    <citation type="submission" date="2022-06" db="EMBL/GenBank/DDBJ databases">
        <title>Isolation of gut microbiota from human fecal samples.</title>
        <authorList>
            <person name="Pamer E.G."/>
            <person name="Barat B."/>
            <person name="Waligurski E."/>
            <person name="Medina S."/>
            <person name="Paddock L."/>
            <person name="Mostad J."/>
        </authorList>
    </citation>
    <scope>NUCLEOTIDE SEQUENCE</scope>
    <source>
        <strain evidence="1">DFI.5.57</strain>
    </source>
</reference>
<gene>
    <name evidence="1" type="ORF">NE632_14365</name>
</gene>
<dbReference type="RefSeq" id="WP_367616769.1">
    <property type="nucleotide sequence ID" value="NZ_JANGCN010000081.1"/>
</dbReference>
<proteinExistence type="predicted"/>
<dbReference type="InterPro" id="IPR011990">
    <property type="entry name" value="TPR-like_helical_dom_sf"/>
</dbReference>
<dbReference type="Pfam" id="PF08238">
    <property type="entry name" value="Sel1"/>
    <property type="match status" value="8"/>
</dbReference>
<dbReference type="PANTHER" id="PTHR11102">
    <property type="entry name" value="SEL-1-LIKE PROTEIN"/>
    <property type="match status" value="1"/>
</dbReference>
<dbReference type="InterPro" id="IPR006597">
    <property type="entry name" value="Sel1-like"/>
</dbReference>
<dbReference type="PANTHER" id="PTHR11102:SF160">
    <property type="entry name" value="ERAD-ASSOCIATED E3 UBIQUITIN-PROTEIN LIGASE COMPONENT HRD3"/>
    <property type="match status" value="1"/>
</dbReference>
<dbReference type="SMART" id="SM00671">
    <property type="entry name" value="SEL1"/>
    <property type="match status" value="8"/>
</dbReference>
<dbReference type="Gene3D" id="1.25.40.10">
    <property type="entry name" value="Tetratricopeptide repeat domain"/>
    <property type="match status" value="2"/>
</dbReference>
<accession>A0AAW5KPN9</accession>
<protein>
    <submittedName>
        <fullName evidence="1">Uncharacterized protein</fullName>
    </submittedName>
</protein>
<dbReference type="InterPro" id="IPR050767">
    <property type="entry name" value="Sel1_AlgK"/>
</dbReference>